<sequence>MDAIFGSKANIEPMYQYNSTTSNRLQVDSDGPRSEITDSDSSNNPFSDSEGQPHPKNMPGRPSRANFPPTLASTLLANSLGMENSPAYGPIQSSLELPDLAQPEVDSPSVNQHQPPSSKTHAS</sequence>
<feature type="compositionally biased region" description="Low complexity" evidence="1">
    <location>
        <begin position="39"/>
        <end position="49"/>
    </location>
</feature>
<name>A0A5B0QVR5_PUCGR</name>
<protein>
    <submittedName>
        <fullName evidence="2">Uncharacterized protein</fullName>
    </submittedName>
</protein>
<dbReference type="EMBL" id="VSWC01000002">
    <property type="protein sequence ID" value="KAA1117401.1"/>
    <property type="molecule type" value="Genomic_DNA"/>
</dbReference>
<feature type="compositionally biased region" description="Polar residues" evidence="1">
    <location>
        <begin position="108"/>
        <end position="123"/>
    </location>
</feature>
<keyword evidence="3" id="KW-1185">Reference proteome</keyword>
<organism evidence="2 3">
    <name type="scientific">Puccinia graminis f. sp. tritici</name>
    <dbReference type="NCBI Taxonomy" id="56615"/>
    <lineage>
        <taxon>Eukaryota</taxon>
        <taxon>Fungi</taxon>
        <taxon>Dikarya</taxon>
        <taxon>Basidiomycota</taxon>
        <taxon>Pucciniomycotina</taxon>
        <taxon>Pucciniomycetes</taxon>
        <taxon>Pucciniales</taxon>
        <taxon>Pucciniaceae</taxon>
        <taxon>Puccinia</taxon>
    </lineage>
</organism>
<evidence type="ECO:0000256" key="1">
    <source>
        <dbReference type="SAM" id="MobiDB-lite"/>
    </source>
</evidence>
<proteinExistence type="predicted"/>
<accession>A0A5B0QVR5</accession>
<evidence type="ECO:0000313" key="3">
    <source>
        <dbReference type="Proteomes" id="UP000324748"/>
    </source>
</evidence>
<feature type="compositionally biased region" description="Polar residues" evidence="1">
    <location>
        <begin position="17"/>
        <end position="26"/>
    </location>
</feature>
<dbReference type="AlphaFoldDB" id="A0A5B0QVR5"/>
<gene>
    <name evidence="2" type="ORF">PGT21_006076</name>
</gene>
<feature type="region of interest" description="Disordered" evidence="1">
    <location>
        <begin position="17"/>
        <end position="123"/>
    </location>
</feature>
<evidence type="ECO:0000313" key="2">
    <source>
        <dbReference type="EMBL" id="KAA1117401.1"/>
    </source>
</evidence>
<comment type="caution">
    <text evidence="2">The sequence shown here is derived from an EMBL/GenBank/DDBJ whole genome shotgun (WGS) entry which is preliminary data.</text>
</comment>
<reference evidence="2 3" key="1">
    <citation type="submission" date="2019-05" db="EMBL/GenBank/DDBJ databases">
        <title>Emergence of the Ug99 lineage of the wheat stem rust pathogen through somatic hybridization.</title>
        <authorList>
            <person name="Li F."/>
            <person name="Upadhyaya N.M."/>
            <person name="Sperschneider J."/>
            <person name="Matny O."/>
            <person name="Nguyen-Phuc H."/>
            <person name="Mago R."/>
            <person name="Raley C."/>
            <person name="Miller M.E."/>
            <person name="Silverstein K.A.T."/>
            <person name="Henningsen E."/>
            <person name="Hirsch C.D."/>
            <person name="Visser B."/>
            <person name="Pretorius Z.A."/>
            <person name="Steffenson B.J."/>
            <person name="Schwessinger B."/>
            <person name="Dodds P.N."/>
            <person name="Figueroa M."/>
        </authorList>
    </citation>
    <scope>NUCLEOTIDE SEQUENCE [LARGE SCALE GENOMIC DNA]</scope>
    <source>
        <strain evidence="2">21-0</strain>
    </source>
</reference>
<dbReference type="Proteomes" id="UP000324748">
    <property type="component" value="Unassembled WGS sequence"/>
</dbReference>